<organism evidence="5 6">
    <name type="scientific">Kineococcus aurantiacus</name>
    <dbReference type="NCBI Taxonomy" id="37633"/>
    <lineage>
        <taxon>Bacteria</taxon>
        <taxon>Bacillati</taxon>
        <taxon>Actinomycetota</taxon>
        <taxon>Actinomycetes</taxon>
        <taxon>Kineosporiales</taxon>
        <taxon>Kineosporiaceae</taxon>
        <taxon>Kineococcus</taxon>
    </lineage>
</organism>
<dbReference type="InterPro" id="IPR023187">
    <property type="entry name" value="Tscrpt_reg_MarR-type_CS"/>
</dbReference>
<dbReference type="EMBL" id="JACCBB010000001">
    <property type="protein sequence ID" value="NYD23671.1"/>
    <property type="molecule type" value="Genomic_DNA"/>
</dbReference>
<keyword evidence="2 5" id="KW-0238">DNA-binding</keyword>
<dbReference type="GO" id="GO:0006950">
    <property type="term" value="P:response to stress"/>
    <property type="evidence" value="ECO:0007669"/>
    <property type="project" value="TreeGrafter"/>
</dbReference>
<dbReference type="PANTHER" id="PTHR33164">
    <property type="entry name" value="TRANSCRIPTIONAL REGULATOR, MARR FAMILY"/>
    <property type="match status" value="1"/>
</dbReference>
<sequence length="123" mass="12846">MSAPVPAVPAAPAPGVSVGLLDRLRAAALLQSAVAEALRDGDLTPDRWRCLAQVARQPGASMSDLVETLVMAPATASRAVDGLVDQGLVYRGLDPADRRRVVLRASAEGRRLLAALEERLAGL</sequence>
<evidence type="ECO:0000256" key="1">
    <source>
        <dbReference type="ARBA" id="ARBA00023015"/>
    </source>
</evidence>
<dbReference type="GO" id="GO:0003677">
    <property type="term" value="F:DNA binding"/>
    <property type="evidence" value="ECO:0007669"/>
    <property type="project" value="UniProtKB-KW"/>
</dbReference>
<dbReference type="InterPro" id="IPR036390">
    <property type="entry name" value="WH_DNA-bd_sf"/>
</dbReference>
<keyword evidence="3" id="KW-0804">Transcription</keyword>
<reference evidence="5 6" key="1">
    <citation type="submission" date="2020-07" db="EMBL/GenBank/DDBJ databases">
        <title>Sequencing the genomes of 1000 actinobacteria strains.</title>
        <authorList>
            <person name="Klenk H.-P."/>
        </authorList>
    </citation>
    <scope>NUCLEOTIDE SEQUENCE [LARGE SCALE GENOMIC DNA]</scope>
    <source>
        <strain evidence="5 6">DSM 7487</strain>
    </source>
</reference>
<comment type="caution">
    <text evidence="5">The sequence shown here is derived from an EMBL/GenBank/DDBJ whole genome shotgun (WGS) entry which is preliminary data.</text>
</comment>
<keyword evidence="6" id="KW-1185">Reference proteome</keyword>
<dbReference type="PANTHER" id="PTHR33164:SF43">
    <property type="entry name" value="HTH-TYPE TRANSCRIPTIONAL REPRESSOR YETL"/>
    <property type="match status" value="1"/>
</dbReference>
<dbReference type="SUPFAM" id="SSF46785">
    <property type="entry name" value="Winged helix' DNA-binding domain"/>
    <property type="match status" value="1"/>
</dbReference>
<dbReference type="PROSITE" id="PS01117">
    <property type="entry name" value="HTH_MARR_1"/>
    <property type="match status" value="1"/>
</dbReference>
<proteinExistence type="predicted"/>
<accession>A0A7Y9DNF4</accession>
<keyword evidence="1" id="KW-0805">Transcription regulation</keyword>
<evidence type="ECO:0000256" key="2">
    <source>
        <dbReference type="ARBA" id="ARBA00023125"/>
    </source>
</evidence>
<dbReference type="SMART" id="SM00347">
    <property type="entry name" value="HTH_MARR"/>
    <property type="match status" value="1"/>
</dbReference>
<dbReference type="Gene3D" id="1.10.10.10">
    <property type="entry name" value="Winged helix-like DNA-binding domain superfamily/Winged helix DNA-binding domain"/>
    <property type="match status" value="1"/>
</dbReference>
<evidence type="ECO:0000256" key="3">
    <source>
        <dbReference type="ARBA" id="ARBA00023163"/>
    </source>
</evidence>
<name>A0A7Y9DNF4_9ACTN</name>
<dbReference type="InterPro" id="IPR036388">
    <property type="entry name" value="WH-like_DNA-bd_sf"/>
</dbReference>
<evidence type="ECO:0000313" key="5">
    <source>
        <dbReference type="EMBL" id="NYD23671.1"/>
    </source>
</evidence>
<gene>
    <name evidence="5" type="ORF">BJ968_003211</name>
</gene>
<protein>
    <submittedName>
        <fullName evidence="5">DNA-binding MarR family transcriptional regulator</fullName>
    </submittedName>
</protein>
<feature type="domain" description="HTH marR-type" evidence="4">
    <location>
        <begin position="17"/>
        <end position="123"/>
    </location>
</feature>
<evidence type="ECO:0000259" key="4">
    <source>
        <dbReference type="PROSITE" id="PS50995"/>
    </source>
</evidence>
<dbReference type="InterPro" id="IPR039422">
    <property type="entry name" value="MarR/SlyA-like"/>
</dbReference>
<dbReference type="Proteomes" id="UP000521922">
    <property type="component" value="Unassembled WGS sequence"/>
</dbReference>
<evidence type="ECO:0000313" key="6">
    <source>
        <dbReference type="Proteomes" id="UP000521922"/>
    </source>
</evidence>
<dbReference type="PROSITE" id="PS50995">
    <property type="entry name" value="HTH_MARR_2"/>
    <property type="match status" value="1"/>
</dbReference>
<dbReference type="AlphaFoldDB" id="A0A7Y9DNF4"/>
<dbReference type="GO" id="GO:0003700">
    <property type="term" value="F:DNA-binding transcription factor activity"/>
    <property type="evidence" value="ECO:0007669"/>
    <property type="project" value="InterPro"/>
</dbReference>
<dbReference type="RefSeq" id="WP_179753558.1">
    <property type="nucleotide sequence ID" value="NZ_BAAAGN010000025.1"/>
</dbReference>
<dbReference type="Pfam" id="PF12802">
    <property type="entry name" value="MarR_2"/>
    <property type="match status" value="1"/>
</dbReference>
<dbReference type="InterPro" id="IPR000835">
    <property type="entry name" value="HTH_MarR-typ"/>
</dbReference>